<dbReference type="Proteomes" id="UP000076625">
    <property type="component" value="Unassembled WGS sequence"/>
</dbReference>
<keyword evidence="3" id="KW-1185">Reference proteome</keyword>
<dbReference type="RefSeq" id="WP_066612038.1">
    <property type="nucleotide sequence ID" value="NZ_LQQU01000017.1"/>
</dbReference>
<dbReference type="GO" id="GO:0005737">
    <property type="term" value="C:cytoplasm"/>
    <property type="evidence" value="ECO:0007669"/>
    <property type="project" value="UniProtKB-SubCell"/>
</dbReference>
<dbReference type="Pfam" id="PF04380">
    <property type="entry name" value="BMFP"/>
    <property type="match status" value="1"/>
</dbReference>
<keyword evidence="2" id="KW-0413">Isomerase</keyword>
<accession>A0A161SH02</accession>
<evidence type="ECO:0000256" key="1">
    <source>
        <dbReference type="HAMAP-Rule" id="MF_02216"/>
    </source>
</evidence>
<dbReference type="OrthoDB" id="5297354at2"/>
<comment type="subcellular location">
    <subcellularLocation>
        <location evidence="1">Cytoplasm</location>
    </subcellularLocation>
</comment>
<proteinExistence type="inferred from homology"/>
<gene>
    <name evidence="1" type="primary">ubiK</name>
    <name evidence="2" type="ORF">AVW16_11235</name>
</gene>
<name>A0A161SH02_9NEIS</name>
<organism evidence="2 3">
    <name type="scientific">Crenobacter luteus</name>
    <dbReference type="NCBI Taxonomy" id="1452487"/>
    <lineage>
        <taxon>Bacteria</taxon>
        <taxon>Pseudomonadati</taxon>
        <taxon>Pseudomonadota</taxon>
        <taxon>Betaproteobacteria</taxon>
        <taxon>Neisseriales</taxon>
        <taxon>Neisseriaceae</taxon>
        <taxon>Crenobacter</taxon>
    </lineage>
</organism>
<dbReference type="GO" id="GO:0006744">
    <property type="term" value="P:ubiquinone biosynthetic process"/>
    <property type="evidence" value="ECO:0007669"/>
    <property type="project" value="UniProtKB-UniRule"/>
</dbReference>
<dbReference type="PANTHER" id="PTHR38040">
    <property type="entry name" value="UBIQUINONE BIOSYNTHESIS ACCESSORY FACTOR UBIK"/>
    <property type="match status" value="1"/>
</dbReference>
<dbReference type="HAMAP" id="MF_02216">
    <property type="entry name" value="UbiK"/>
    <property type="match status" value="1"/>
</dbReference>
<comment type="pathway">
    <text evidence="1">Cofactor biosynthesis; ubiquinone biosynthesis.</text>
</comment>
<dbReference type="GO" id="GO:0016853">
    <property type="term" value="F:isomerase activity"/>
    <property type="evidence" value="ECO:0007669"/>
    <property type="project" value="UniProtKB-KW"/>
</dbReference>
<dbReference type="PANTHER" id="PTHR38040:SF1">
    <property type="entry name" value="UBIQUINONE BIOSYNTHESIS ACCESSORY FACTOR UBIK"/>
    <property type="match status" value="1"/>
</dbReference>
<comment type="caution">
    <text evidence="2">The sequence shown here is derived from an EMBL/GenBank/DDBJ whole genome shotgun (WGS) entry which is preliminary data.</text>
</comment>
<dbReference type="EMBL" id="LQQU01000017">
    <property type="protein sequence ID" value="KZE32940.1"/>
    <property type="molecule type" value="Genomic_DNA"/>
</dbReference>
<protein>
    <recommendedName>
        <fullName evidence="1">Ubiquinone biosynthesis accessory factor UbiK</fullName>
    </recommendedName>
</protein>
<dbReference type="InterPro" id="IPR007475">
    <property type="entry name" value="UbiK"/>
</dbReference>
<dbReference type="UniPathway" id="UPA00232"/>
<keyword evidence="1" id="KW-0963">Cytoplasm</keyword>
<evidence type="ECO:0000313" key="3">
    <source>
        <dbReference type="Proteomes" id="UP000076625"/>
    </source>
</evidence>
<comment type="similarity">
    <text evidence="1">Belongs to the UbiK family.</text>
</comment>
<evidence type="ECO:0000313" key="2">
    <source>
        <dbReference type="EMBL" id="KZE32940.1"/>
    </source>
</evidence>
<comment type="function">
    <text evidence="1">Required for efficient ubiquinone (coenzyme Q) biosynthesis. UbiK is probably an accessory factor of Ubi enzymes and facilitates ubiquinone biosynthesis by acting as an assembly factor, a targeting factor, or both.</text>
</comment>
<sequence length="95" mass="10699">MLGQKLFEELSSKISETIAASPAKDVEKNIKSLMSSTFSRMDLVTREEFDVQQEVLARTREKLTQLEARLARLEAAQFPEVAAEREETEASQGHS</sequence>
<keyword evidence="1" id="KW-0831">Ubiquinone biosynthesis</keyword>
<dbReference type="STRING" id="1452487.AVW16_11235"/>
<reference evidence="3" key="1">
    <citation type="submission" date="2016-01" db="EMBL/GenBank/DDBJ databases">
        <title>Draft genome of Chromobacterium sp. F49.</title>
        <authorList>
            <person name="Hong K.W."/>
        </authorList>
    </citation>
    <scope>NUCLEOTIDE SEQUENCE [LARGE SCALE GENOMIC DNA]</scope>
    <source>
        <strain evidence="3">CN10</strain>
    </source>
</reference>
<keyword evidence="1" id="KW-0175">Coiled coil</keyword>
<feature type="coiled-coil region" evidence="1">
    <location>
        <begin position="49"/>
        <end position="76"/>
    </location>
</feature>
<dbReference type="AlphaFoldDB" id="A0A161SH02"/>